<evidence type="ECO:0000256" key="2">
    <source>
        <dbReference type="ARBA" id="ARBA00023015"/>
    </source>
</evidence>
<reference evidence="8" key="1">
    <citation type="journal article" date="2019" name="Int. J. Syst. Evol. Microbiol.">
        <title>The Global Catalogue of Microorganisms (GCM) 10K type strain sequencing project: providing services to taxonomists for standard genome sequencing and annotation.</title>
        <authorList>
            <consortium name="The Broad Institute Genomics Platform"/>
            <consortium name="The Broad Institute Genome Sequencing Center for Infectious Disease"/>
            <person name="Wu L."/>
            <person name="Ma J."/>
        </authorList>
    </citation>
    <scope>NUCLEOTIDE SEQUENCE [LARGE SCALE GENOMIC DNA]</scope>
    <source>
        <strain evidence="8">KCTC 42247</strain>
    </source>
</reference>
<evidence type="ECO:0000313" key="7">
    <source>
        <dbReference type="EMBL" id="MFD2744193.1"/>
    </source>
</evidence>
<keyword evidence="4" id="KW-0804">Transcription</keyword>
<keyword evidence="2" id="KW-0805">Transcription regulation</keyword>
<keyword evidence="8" id="KW-1185">Reference proteome</keyword>
<dbReference type="Pfam" id="PF04542">
    <property type="entry name" value="Sigma70_r2"/>
    <property type="match status" value="1"/>
</dbReference>
<organism evidence="7 8">
    <name type="scientific">Sphingobacterium populi</name>
    <dbReference type="NCBI Taxonomy" id="1812824"/>
    <lineage>
        <taxon>Bacteria</taxon>
        <taxon>Pseudomonadati</taxon>
        <taxon>Bacteroidota</taxon>
        <taxon>Sphingobacteriia</taxon>
        <taxon>Sphingobacteriales</taxon>
        <taxon>Sphingobacteriaceae</taxon>
        <taxon>Sphingobacterium</taxon>
    </lineage>
</organism>
<evidence type="ECO:0000256" key="4">
    <source>
        <dbReference type="ARBA" id="ARBA00023163"/>
    </source>
</evidence>
<evidence type="ECO:0000259" key="5">
    <source>
        <dbReference type="Pfam" id="PF04542"/>
    </source>
</evidence>
<dbReference type="EMBL" id="JBHUMB010000014">
    <property type="protein sequence ID" value="MFD2744193.1"/>
    <property type="molecule type" value="Genomic_DNA"/>
</dbReference>
<dbReference type="InterPro" id="IPR013249">
    <property type="entry name" value="RNA_pol_sigma70_r4_t2"/>
</dbReference>
<dbReference type="Gene3D" id="1.10.10.10">
    <property type="entry name" value="Winged helix-like DNA-binding domain superfamily/Winged helix DNA-binding domain"/>
    <property type="match status" value="1"/>
</dbReference>
<evidence type="ECO:0000259" key="6">
    <source>
        <dbReference type="Pfam" id="PF08281"/>
    </source>
</evidence>
<gene>
    <name evidence="7" type="ORF">ACFSQ6_12410</name>
</gene>
<dbReference type="SUPFAM" id="SSF88659">
    <property type="entry name" value="Sigma3 and sigma4 domains of RNA polymerase sigma factors"/>
    <property type="match status" value="1"/>
</dbReference>
<dbReference type="Pfam" id="PF08281">
    <property type="entry name" value="Sigma70_r4_2"/>
    <property type="match status" value="1"/>
</dbReference>
<dbReference type="Proteomes" id="UP001597418">
    <property type="component" value="Unassembled WGS sequence"/>
</dbReference>
<dbReference type="NCBIfam" id="TIGR02937">
    <property type="entry name" value="sigma70-ECF"/>
    <property type="match status" value="1"/>
</dbReference>
<dbReference type="RefSeq" id="WP_156472375.1">
    <property type="nucleotide sequence ID" value="NZ_JBHUMB010000014.1"/>
</dbReference>
<evidence type="ECO:0000256" key="1">
    <source>
        <dbReference type="ARBA" id="ARBA00010641"/>
    </source>
</evidence>
<name>A0ABW5UE79_9SPHI</name>
<protein>
    <submittedName>
        <fullName evidence="7">RNA polymerase sigma factor</fullName>
    </submittedName>
</protein>
<proteinExistence type="inferred from homology"/>
<dbReference type="PANTHER" id="PTHR43133:SF46">
    <property type="entry name" value="RNA POLYMERASE SIGMA-70 FACTOR ECF SUBFAMILY"/>
    <property type="match status" value="1"/>
</dbReference>
<dbReference type="PANTHER" id="PTHR43133">
    <property type="entry name" value="RNA POLYMERASE ECF-TYPE SIGMA FACTO"/>
    <property type="match status" value="1"/>
</dbReference>
<comment type="similarity">
    <text evidence="1">Belongs to the sigma-70 factor family. ECF subfamily.</text>
</comment>
<dbReference type="InterPro" id="IPR039425">
    <property type="entry name" value="RNA_pol_sigma-70-like"/>
</dbReference>
<dbReference type="InterPro" id="IPR007627">
    <property type="entry name" value="RNA_pol_sigma70_r2"/>
</dbReference>
<evidence type="ECO:0000313" key="8">
    <source>
        <dbReference type="Proteomes" id="UP001597418"/>
    </source>
</evidence>
<dbReference type="InterPro" id="IPR013325">
    <property type="entry name" value="RNA_pol_sigma_r2"/>
</dbReference>
<evidence type="ECO:0000256" key="3">
    <source>
        <dbReference type="ARBA" id="ARBA00023082"/>
    </source>
</evidence>
<dbReference type="InterPro" id="IPR014284">
    <property type="entry name" value="RNA_pol_sigma-70_dom"/>
</dbReference>
<dbReference type="SUPFAM" id="SSF88946">
    <property type="entry name" value="Sigma2 domain of RNA polymerase sigma factors"/>
    <property type="match status" value="1"/>
</dbReference>
<comment type="caution">
    <text evidence="7">The sequence shown here is derived from an EMBL/GenBank/DDBJ whole genome shotgun (WGS) entry which is preliminary data.</text>
</comment>
<sequence length="198" mass="23096">MKSDYLEKHDVQLLAIGDLNAFNRLYAHYHRQVHANILKLVHSSEQASELLQDVFLSLWQNRFKFESRESVGGWLFVVSYNKSLNCIRQRLKETVEYVAEYPHLALVSNSEEEDAELHRQLALIDDAIEILPARKKDVFMLCRYEGRSKADVAAMLGISQQSVSDYLKQSNKAIKMHVLRHYATYVPEVVLLFFYLQF</sequence>
<keyword evidence="3" id="KW-0731">Sigma factor</keyword>
<feature type="domain" description="RNA polymerase sigma-70 region 2" evidence="5">
    <location>
        <begin position="25"/>
        <end position="90"/>
    </location>
</feature>
<accession>A0ABW5UE79</accession>
<dbReference type="InterPro" id="IPR036388">
    <property type="entry name" value="WH-like_DNA-bd_sf"/>
</dbReference>
<dbReference type="InterPro" id="IPR013324">
    <property type="entry name" value="RNA_pol_sigma_r3/r4-like"/>
</dbReference>
<dbReference type="Gene3D" id="1.10.1740.10">
    <property type="match status" value="1"/>
</dbReference>
<feature type="domain" description="RNA polymerase sigma factor 70 region 4 type 2" evidence="6">
    <location>
        <begin position="123"/>
        <end position="169"/>
    </location>
</feature>